<reference evidence="3" key="1">
    <citation type="journal article" date="2019" name="Int. J. Syst. Evol. Microbiol.">
        <title>The Global Catalogue of Microorganisms (GCM) 10K type strain sequencing project: providing services to taxonomists for standard genome sequencing and annotation.</title>
        <authorList>
            <consortium name="The Broad Institute Genomics Platform"/>
            <consortium name="The Broad Institute Genome Sequencing Center for Infectious Disease"/>
            <person name="Wu L."/>
            <person name="Ma J."/>
        </authorList>
    </citation>
    <scope>NUCLEOTIDE SEQUENCE [LARGE SCALE GENOMIC DNA]</scope>
    <source>
        <strain evidence="3">CGMCC 1.7064</strain>
    </source>
</reference>
<evidence type="ECO:0000256" key="1">
    <source>
        <dbReference type="ARBA" id="ARBA00022833"/>
    </source>
</evidence>
<comment type="caution">
    <text evidence="2">The sequence shown here is derived from an EMBL/GenBank/DDBJ whole genome shotgun (WGS) entry which is preliminary data.</text>
</comment>
<dbReference type="EMBL" id="BMLQ01000004">
    <property type="protein sequence ID" value="GGO45275.1"/>
    <property type="molecule type" value="Genomic_DNA"/>
</dbReference>
<sequence length="222" mass="24291">MAEAPEAAWQRDTSVLVIAAHPDDEAIGAGRLLADHVGPVRCVTLTAGERCHGDHADLDDVARKRLREWAEALSVLGVTRVETRRWPDGDLAGHEGEATEVVAALAAEADVVLAPWRHDPHPDHEAAGRVGAAAAQTAGVPLWGYLVWTPYWFPAAEITRRGATLRVYPTSERAGRLRTEAIARHRSQIEPQHPAVRPVVPPELVDRHECQMLVQEPDEQNA</sequence>
<gene>
    <name evidence="2" type="ORF">GCM10010977_17650</name>
</gene>
<keyword evidence="1" id="KW-0862">Zinc</keyword>
<dbReference type="Proteomes" id="UP000642509">
    <property type="component" value="Unassembled WGS sequence"/>
</dbReference>
<evidence type="ECO:0000313" key="2">
    <source>
        <dbReference type="EMBL" id="GGO45275.1"/>
    </source>
</evidence>
<dbReference type="Pfam" id="PF02585">
    <property type="entry name" value="PIG-L"/>
    <property type="match status" value="1"/>
</dbReference>
<evidence type="ECO:0000313" key="3">
    <source>
        <dbReference type="Proteomes" id="UP000642509"/>
    </source>
</evidence>
<accession>A0ABQ2LZE1</accession>
<dbReference type="InterPro" id="IPR024078">
    <property type="entry name" value="LmbE-like_dom_sf"/>
</dbReference>
<dbReference type="InterPro" id="IPR003737">
    <property type="entry name" value="GlcNAc_PI_deacetylase-related"/>
</dbReference>
<protein>
    <submittedName>
        <fullName evidence="2">PIG-L family deacetylase</fullName>
    </submittedName>
</protein>
<name>A0ABQ2LZE1_9MICC</name>
<organism evidence="2 3">
    <name type="scientific">Citricoccus zhacaiensis</name>
    <dbReference type="NCBI Taxonomy" id="489142"/>
    <lineage>
        <taxon>Bacteria</taxon>
        <taxon>Bacillati</taxon>
        <taxon>Actinomycetota</taxon>
        <taxon>Actinomycetes</taxon>
        <taxon>Micrococcales</taxon>
        <taxon>Micrococcaceae</taxon>
        <taxon>Citricoccus</taxon>
    </lineage>
</organism>
<dbReference type="SUPFAM" id="SSF102588">
    <property type="entry name" value="LmbE-like"/>
    <property type="match status" value="1"/>
</dbReference>
<dbReference type="PANTHER" id="PTHR12993">
    <property type="entry name" value="N-ACETYLGLUCOSAMINYL-PHOSPHATIDYLINOSITOL DE-N-ACETYLASE-RELATED"/>
    <property type="match status" value="1"/>
</dbReference>
<keyword evidence="3" id="KW-1185">Reference proteome</keyword>
<proteinExistence type="predicted"/>
<dbReference type="Gene3D" id="3.40.50.10320">
    <property type="entry name" value="LmbE-like"/>
    <property type="match status" value="1"/>
</dbReference>
<dbReference type="RefSeq" id="WP_188805785.1">
    <property type="nucleotide sequence ID" value="NZ_BAAAOU010000005.1"/>
</dbReference>
<dbReference type="PANTHER" id="PTHR12993:SF29">
    <property type="entry name" value="BLR3841 PROTEIN"/>
    <property type="match status" value="1"/>
</dbReference>